<evidence type="ECO:0000313" key="6">
    <source>
        <dbReference type="EMBL" id="KAI5423015.1"/>
    </source>
</evidence>
<dbReference type="SUPFAM" id="SSF52200">
    <property type="entry name" value="Toll/Interleukin receptor TIR domain"/>
    <property type="match status" value="1"/>
</dbReference>
<dbReference type="PROSITE" id="PS50104">
    <property type="entry name" value="TIR"/>
    <property type="match status" value="1"/>
</dbReference>
<dbReference type="InterPro" id="IPR058192">
    <property type="entry name" value="WHD_ROQ1-like"/>
</dbReference>
<evidence type="ECO:0000256" key="4">
    <source>
        <dbReference type="ARBA" id="ARBA00023027"/>
    </source>
</evidence>
<keyword evidence="1" id="KW-0433">Leucine-rich repeat</keyword>
<evidence type="ECO:0000313" key="7">
    <source>
        <dbReference type="Proteomes" id="UP001058974"/>
    </source>
</evidence>
<dbReference type="SUPFAM" id="SSF52540">
    <property type="entry name" value="P-loop containing nucleoside triphosphate hydrolases"/>
    <property type="match status" value="1"/>
</dbReference>
<dbReference type="InterPro" id="IPR000157">
    <property type="entry name" value="TIR_dom"/>
</dbReference>
<keyword evidence="3" id="KW-0611">Plant defense</keyword>
<name>A0A9D4XQ23_PEA</name>
<organism evidence="6 7">
    <name type="scientific">Pisum sativum</name>
    <name type="common">Garden pea</name>
    <name type="synonym">Lathyrus oleraceus</name>
    <dbReference type="NCBI Taxonomy" id="3888"/>
    <lineage>
        <taxon>Eukaryota</taxon>
        <taxon>Viridiplantae</taxon>
        <taxon>Streptophyta</taxon>
        <taxon>Embryophyta</taxon>
        <taxon>Tracheophyta</taxon>
        <taxon>Spermatophyta</taxon>
        <taxon>Magnoliopsida</taxon>
        <taxon>eudicotyledons</taxon>
        <taxon>Gunneridae</taxon>
        <taxon>Pentapetalae</taxon>
        <taxon>rosids</taxon>
        <taxon>fabids</taxon>
        <taxon>Fabales</taxon>
        <taxon>Fabaceae</taxon>
        <taxon>Papilionoideae</taxon>
        <taxon>50 kb inversion clade</taxon>
        <taxon>NPAAA clade</taxon>
        <taxon>Hologalegina</taxon>
        <taxon>IRL clade</taxon>
        <taxon>Fabeae</taxon>
        <taxon>Lathyrus</taxon>
    </lineage>
</organism>
<dbReference type="GO" id="GO:0007165">
    <property type="term" value="P:signal transduction"/>
    <property type="evidence" value="ECO:0007669"/>
    <property type="project" value="InterPro"/>
</dbReference>
<accession>A0A9D4XQ23</accession>
<reference evidence="6 7" key="1">
    <citation type="journal article" date="2022" name="Nat. Genet.">
        <title>Improved pea reference genome and pan-genome highlight genomic features and evolutionary characteristics.</title>
        <authorList>
            <person name="Yang T."/>
            <person name="Liu R."/>
            <person name="Luo Y."/>
            <person name="Hu S."/>
            <person name="Wang D."/>
            <person name="Wang C."/>
            <person name="Pandey M.K."/>
            <person name="Ge S."/>
            <person name="Xu Q."/>
            <person name="Li N."/>
            <person name="Li G."/>
            <person name="Huang Y."/>
            <person name="Saxena R.K."/>
            <person name="Ji Y."/>
            <person name="Li M."/>
            <person name="Yan X."/>
            <person name="He Y."/>
            <person name="Liu Y."/>
            <person name="Wang X."/>
            <person name="Xiang C."/>
            <person name="Varshney R.K."/>
            <person name="Ding H."/>
            <person name="Gao S."/>
            <person name="Zong X."/>
        </authorList>
    </citation>
    <scope>NUCLEOTIDE SEQUENCE [LARGE SCALE GENOMIC DNA]</scope>
    <source>
        <strain evidence="6 7">cv. Zhongwan 6</strain>
    </source>
</reference>
<proteinExistence type="predicted"/>
<dbReference type="GO" id="GO:0043531">
    <property type="term" value="F:ADP binding"/>
    <property type="evidence" value="ECO:0007669"/>
    <property type="project" value="InterPro"/>
</dbReference>
<sequence>MPSPSSSSSSSAAPQFLYDVFLNFRGEDARRSFVPQLHKSLSDARIHTFLDDENLEKGTDLEPELLRAIELSRISIVVFSKAYITSSWCLRELVHIMNCRKTNGQVVVPVFYYVDPAVVRHQKDGYRKALHSTAKRRLPGGERMEHVLSNWMTVLTEAANISGWHTKNFSNEVELISEIVKDVLRKLKSRSLKITEFPVGLDTRVQQVIQFIENHSSKVCLIGIWGMAGSGKTTTARAIYNKFNGKFLDHRFIGDIREVCERGVEEINHLQEQLLSYVLKTNEKIDSTLDGITTIEKSFMGKKALVVLDDVSTFEQVEALCGNRKCFASGSVLIVTSRDLRILKLLKVDRIYSIKEMDESKSLELFCWHVFREPSPKDDFTELSRSIVAYCGGLPLALEVIGSYLRDRPKQHWINVLSKLERIPNDKVQDKLQISYEGLEDDLEKDIFLDICCFFIGKDRAHVSEILDGCGLHSEVGITVLIERSLLKVEKNNKLGMHGLLRDMGREIVRKESMKEPEKRSRLWVHKDAHKVLTDNSGTKTVEGLVLNSQSTGNLCFKTDTFKEMKNLRLLKLHHVDLIGDFGHLSQELRWLHWQGFTGECIPGDFYMGNLVVFDLKHSNIKQVWNETKLMKKLKILNLSHSKYLTSTPDFSKLPNLEKLIMKDCPSLSVVHQSIGELRNLLLINFKDCTSLSNLPEKINQLKSLKTLILSGCSKIGKLEESIVQMESLTTLVIKDTGVKEEMYSVVRSKSIGYISLCGYEGLSFDVFPSVIWSWMSPTMNSLPRISQFGNMALSLTSINVQDNNLGFLTPIVRSLSQLRTVWIQCHSKIQLAQELQRILHDINCTDLEDSLVSNLSLKSHLIGMGNCHTVIDTLCKRIPQELTTNDSSNFFLPGGIYPSWLAYTSDGSSAPFYIPKDIDCPMEGIVLRVVYSSKSETMAVECLTSVLIINYTKCTIHIYKRDTVVSFIDEDWKNVTSNLEPGDDVKIHVVFGHGLIVRKTTVCLIYGQSVIMEVDSSITMEMNVQPQPIPELDMQASSSVTVPKANKSLFSGFGKRMGACLCLNQHRDKDLNNF</sequence>
<dbReference type="PRINTS" id="PR00364">
    <property type="entry name" value="DISEASERSIST"/>
</dbReference>
<dbReference type="Proteomes" id="UP001058974">
    <property type="component" value="Chromosome 4"/>
</dbReference>
<dbReference type="Pfam" id="PF23282">
    <property type="entry name" value="WHD_ROQ1"/>
    <property type="match status" value="1"/>
</dbReference>
<keyword evidence="7" id="KW-1185">Reference proteome</keyword>
<dbReference type="Gramene" id="Psat04G0614100-T1">
    <property type="protein sequence ID" value="KAI5423015.1"/>
    <property type="gene ID" value="KIW84_046141"/>
</dbReference>
<dbReference type="EMBL" id="JAMSHJ010000004">
    <property type="protein sequence ID" value="KAI5423015.1"/>
    <property type="molecule type" value="Genomic_DNA"/>
</dbReference>
<dbReference type="Pfam" id="PF01582">
    <property type="entry name" value="TIR"/>
    <property type="match status" value="1"/>
</dbReference>
<dbReference type="AlphaFoldDB" id="A0A9D4XQ23"/>
<feature type="domain" description="TIR" evidence="5">
    <location>
        <begin position="16"/>
        <end position="187"/>
    </location>
</feature>
<dbReference type="InterPro" id="IPR035897">
    <property type="entry name" value="Toll_tir_struct_dom_sf"/>
</dbReference>
<dbReference type="Pfam" id="PF00931">
    <property type="entry name" value="NB-ARC"/>
    <property type="match status" value="1"/>
</dbReference>
<dbReference type="Gene3D" id="3.80.10.10">
    <property type="entry name" value="Ribonuclease Inhibitor"/>
    <property type="match status" value="1"/>
</dbReference>
<dbReference type="InterPro" id="IPR044974">
    <property type="entry name" value="Disease_R_plants"/>
</dbReference>
<dbReference type="PANTHER" id="PTHR11017">
    <property type="entry name" value="LEUCINE-RICH REPEAT-CONTAINING PROTEIN"/>
    <property type="match status" value="1"/>
</dbReference>
<dbReference type="SUPFAM" id="SSF46785">
    <property type="entry name" value="Winged helix' DNA-binding domain"/>
    <property type="match status" value="1"/>
</dbReference>
<evidence type="ECO:0000256" key="2">
    <source>
        <dbReference type="ARBA" id="ARBA00022737"/>
    </source>
</evidence>
<keyword evidence="4" id="KW-0520">NAD</keyword>
<evidence type="ECO:0000259" key="5">
    <source>
        <dbReference type="PROSITE" id="PS50104"/>
    </source>
</evidence>
<protein>
    <recommendedName>
        <fullName evidence="5">TIR domain-containing protein</fullName>
    </recommendedName>
</protein>
<dbReference type="InterPro" id="IPR032675">
    <property type="entry name" value="LRR_dom_sf"/>
</dbReference>
<comment type="caution">
    <text evidence="6">The sequence shown here is derived from an EMBL/GenBank/DDBJ whole genome shotgun (WGS) entry which is preliminary data.</text>
</comment>
<gene>
    <name evidence="6" type="ORF">KIW84_046141</name>
</gene>
<dbReference type="PANTHER" id="PTHR11017:SF560">
    <property type="entry name" value="RESISTANCE PROTEIN (TIR-NBS-LRR CLASS), PUTATIVE-RELATED"/>
    <property type="match status" value="1"/>
</dbReference>
<dbReference type="SUPFAM" id="SSF52058">
    <property type="entry name" value="L domain-like"/>
    <property type="match status" value="1"/>
</dbReference>
<dbReference type="OrthoDB" id="1901675at2759"/>
<dbReference type="Gene3D" id="3.40.50.10140">
    <property type="entry name" value="Toll/interleukin-1 receptor homology (TIR) domain"/>
    <property type="match status" value="1"/>
</dbReference>
<evidence type="ECO:0000256" key="1">
    <source>
        <dbReference type="ARBA" id="ARBA00022614"/>
    </source>
</evidence>
<keyword evidence="2" id="KW-0677">Repeat</keyword>
<dbReference type="GO" id="GO:0006952">
    <property type="term" value="P:defense response"/>
    <property type="evidence" value="ECO:0007669"/>
    <property type="project" value="UniProtKB-KW"/>
</dbReference>
<evidence type="ECO:0000256" key="3">
    <source>
        <dbReference type="ARBA" id="ARBA00022821"/>
    </source>
</evidence>
<dbReference type="InterPro" id="IPR042197">
    <property type="entry name" value="Apaf_helical"/>
</dbReference>
<dbReference type="Gene3D" id="1.10.8.430">
    <property type="entry name" value="Helical domain of apoptotic protease-activating factors"/>
    <property type="match status" value="1"/>
</dbReference>
<dbReference type="InterPro" id="IPR002182">
    <property type="entry name" value="NB-ARC"/>
</dbReference>
<dbReference type="FunFam" id="3.40.50.10140:FF:000007">
    <property type="entry name" value="Disease resistance protein (TIR-NBS-LRR class)"/>
    <property type="match status" value="1"/>
</dbReference>
<dbReference type="InterPro" id="IPR036390">
    <property type="entry name" value="WH_DNA-bd_sf"/>
</dbReference>
<dbReference type="SMART" id="SM00255">
    <property type="entry name" value="TIR"/>
    <property type="match status" value="1"/>
</dbReference>
<dbReference type="InterPro" id="IPR027417">
    <property type="entry name" value="P-loop_NTPase"/>
</dbReference>
<dbReference type="Gene3D" id="3.40.50.300">
    <property type="entry name" value="P-loop containing nucleotide triphosphate hydrolases"/>
    <property type="match status" value="1"/>
</dbReference>